<name>A0ABT3PMJ7_9BACT</name>
<proteinExistence type="predicted"/>
<dbReference type="GO" id="GO:0016787">
    <property type="term" value="F:hydrolase activity"/>
    <property type="evidence" value="ECO:0007669"/>
    <property type="project" value="UniProtKB-KW"/>
</dbReference>
<reference evidence="4 5" key="1">
    <citation type="submission" date="2021-03" db="EMBL/GenBank/DDBJ databases">
        <title>Aliifodinibius sp. nov., a new bacterium isolated from saline soil.</title>
        <authorList>
            <person name="Galisteo C."/>
            <person name="De La Haba R."/>
            <person name="Sanchez-Porro C."/>
            <person name="Ventosa A."/>
        </authorList>
    </citation>
    <scope>NUCLEOTIDE SEQUENCE [LARGE SCALE GENOMIC DNA]</scope>
    <source>
        <strain evidence="4 5">1BSP15-2V2</strain>
    </source>
</reference>
<keyword evidence="1 4" id="KW-0378">Hydrolase</keyword>
<dbReference type="Gene3D" id="3.20.20.80">
    <property type="entry name" value="Glycosidases"/>
    <property type="match status" value="1"/>
</dbReference>
<dbReference type="InterPro" id="IPR006047">
    <property type="entry name" value="GH13_cat_dom"/>
</dbReference>
<evidence type="ECO:0000259" key="3">
    <source>
        <dbReference type="SMART" id="SM00642"/>
    </source>
</evidence>
<dbReference type="InterPro" id="IPR017853">
    <property type="entry name" value="GH"/>
</dbReference>
<dbReference type="SMART" id="SM00642">
    <property type="entry name" value="Aamy"/>
    <property type="match status" value="1"/>
</dbReference>
<accession>A0ABT3PMJ7</accession>
<dbReference type="CDD" id="cd11338">
    <property type="entry name" value="AmyAc_CMD"/>
    <property type="match status" value="1"/>
</dbReference>
<dbReference type="SUPFAM" id="SSF51445">
    <property type="entry name" value="(Trans)glycosidases"/>
    <property type="match status" value="1"/>
</dbReference>
<dbReference type="EMBL" id="JAGGJA010000006">
    <property type="protein sequence ID" value="MCW9707156.1"/>
    <property type="molecule type" value="Genomic_DNA"/>
</dbReference>
<keyword evidence="2" id="KW-0326">Glycosidase</keyword>
<protein>
    <submittedName>
        <fullName evidence="4">Glycoside hydrolase family 13 protein</fullName>
    </submittedName>
</protein>
<dbReference type="RefSeq" id="WP_265765915.1">
    <property type="nucleotide sequence ID" value="NZ_JAGGJA010000006.1"/>
</dbReference>
<evidence type="ECO:0000313" key="5">
    <source>
        <dbReference type="Proteomes" id="UP001207918"/>
    </source>
</evidence>
<evidence type="ECO:0000256" key="2">
    <source>
        <dbReference type="ARBA" id="ARBA00023295"/>
    </source>
</evidence>
<feature type="domain" description="Glycosyl hydrolase family 13 catalytic" evidence="3">
    <location>
        <begin position="35"/>
        <end position="499"/>
    </location>
</feature>
<evidence type="ECO:0000256" key="1">
    <source>
        <dbReference type="ARBA" id="ARBA00022801"/>
    </source>
</evidence>
<dbReference type="Proteomes" id="UP001207918">
    <property type="component" value="Unassembled WGS sequence"/>
</dbReference>
<sequence length="598" mass="69380">MLTKPIEAEVTDELLDTADNNYHTPEWAKHVIWYQIFPERFRNGDSSNDPTGERVNGPEGWAPTPWTSDWYDRADWEKSMGDSFMDGVYHRRYGGDLQGVIDKLDYLMELGIGALYLNPIFEAVSLHKYDASCYRHIDRFFGPDPEGDRAIIEQEDPQNPATWQWTSADKLFLKLIEEVHNRDMKIIIDGVFNHTGTDFWAFRDLAEKQDESIFKDWYAVKSFNDPYVGSVFDYEGWWGHKSLPELKEEGDTLVKPVREHIFEITKRWMDPNGDGNPSDGVDGWRLDVPEEVGKGFWKEWNAVVRSINPEAYTVGELWTSDSKEWVSGELFTAAMNYPFAKSVQRYIIDQSISTNEFLDELEEVRNSFPKDAPYVMQNLMDSHDTPRLASMVVNPGREYNEDGRPKLGFDVRKPNAEERRIQKLVSLFQYTYVGAPMIYYGTEAGMWGAGDPDDRKPMVWPDFEYDPERLDPLDRERPVDDNNFDEKLFNWYKKLGEIRNEHEVLQTGNFVPLPSDEQEYFVFARQKSSLDFAIVVINRSEEPRQIKIPLANFELPEHTYLENQLTDTGIEFSEHSAEISLPPVSGAILIPEQKDQCD</sequence>
<dbReference type="PANTHER" id="PTHR10357:SF210">
    <property type="entry name" value="MALTODEXTRIN GLUCOSIDASE"/>
    <property type="match status" value="1"/>
</dbReference>
<keyword evidence="5" id="KW-1185">Reference proteome</keyword>
<dbReference type="InterPro" id="IPR013780">
    <property type="entry name" value="Glyco_hydro_b"/>
</dbReference>
<evidence type="ECO:0000313" key="4">
    <source>
        <dbReference type="EMBL" id="MCW9707156.1"/>
    </source>
</evidence>
<gene>
    <name evidence="4" type="ORF">J6I44_09835</name>
</gene>
<organism evidence="4 5">
    <name type="scientific">Fodinibius salsisoli</name>
    <dbReference type="NCBI Taxonomy" id="2820877"/>
    <lineage>
        <taxon>Bacteria</taxon>
        <taxon>Pseudomonadati</taxon>
        <taxon>Balneolota</taxon>
        <taxon>Balneolia</taxon>
        <taxon>Balneolales</taxon>
        <taxon>Balneolaceae</taxon>
        <taxon>Fodinibius</taxon>
    </lineage>
</organism>
<dbReference type="SUPFAM" id="SSF51011">
    <property type="entry name" value="Glycosyl hydrolase domain"/>
    <property type="match status" value="1"/>
</dbReference>
<dbReference type="Pfam" id="PF00128">
    <property type="entry name" value="Alpha-amylase"/>
    <property type="match status" value="2"/>
</dbReference>
<comment type="caution">
    <text evidence="4">The sequence shown here is derived from an EMBL/GenBank/DDBJ whole genome shotgun (WGS) entry which is preliminary data.</text>
</comment>
<dbReference type="PANTHER" id="PTHR10357">
    <property type="entry name" value="ALPHA-AMYLASE FAMILY MEMBER"/>
    <property type="match status" value="1"/>
</dbReference>
<dbReference type="Gene3D" id="2.60.40.1180">
    <property type="entry name" value="Golgi alpha-mannosidase II"/>
    <property type="match status" value="1"/>
</dbReference>